<proteinExistence type="predicted"/>
<reference evidence="2" key="1">
    <citation type="submission" date="2020-02" db="EMBL/GenBank/DDBJ databases">
        <authorList>
            <person name="Meier V. D."/>
        </authorList>
    </citation>
    <scope>NUCLEOTIDE SEQUENCE</scope>
    <source>
        <strain evidence="2">AVDCRST_MAG53</strain>
    </source>
</reference>
<gene>
    <name evidence="2" type="ORF">AVDCRST_MAG53-2950</name>
</gene>
<name>A0A6J4T615_9ACTN</name>
<dbReference type="EMBL" id="CADCVR010000089">
    <property type="protein sequence ID" value="CAA9514078.1"/>
    <property type="molecule type" value="Genomic_DNA"/>
</dbReference>
<feature type="non-terminal residue" evidence="2">
    <location>
        <position position="49"/>
    </location>
</feature>
<feature type="non-terminal residue" evidence="2">
    <location>
        <position position="1"/>
    </location>
</feature>
<protein>
    <submittedName>
        <fullName evidence="2">Uncharacterized protein</fullName>
    </submittedName>
</protein>
<dbReference type="AlphaFoldDB" id="A0A6J4T615"/>
<evidence type="ECO:0000313" key="2">
    <source>
        <dbReference type="EMBL" id="CAA9514078.1"/>
    </source>
</evidence>
<feature type="compositionally biased region" description="Basic residues" evidence="1">
    <location>
        <begin position="22"/>
        <end position="41"/>
    </location>
</feature>
<organism evidence="2">
    <name type="scientific">uncultured Solirubrobacteraceae bacterium</name>
    <dbReference type="NCBI Taxonomy" id="1162706"/>
    <lineage>
        <taxon>Bacteria</taxon>
        <taxon>Bacillati</taxon>
        <taxon>Actinomycetota</taxon>
        <taxon>Thermoleophilia</taxon>
        <taxon>Solirubrobacterales</taxon>
        <taxon>Solirubrobacteraceae</taxon>
        <taxon>environmental samples</taxon>
    </lineage>
</organism>
<evidence type="ECO:0000256" key="1">
    <source>
        <dbReference type="SAM" id="MobiDB-lite"/>
    </source>
</evidence>
<feature type="region of interest" description="Disordered" evidence="1">
    <location>
        <begin position="1"/>
        <end position="49"/>
    </location>
</feature>
<accession>A0A6J4T615</accession>
<sequence length="49" mass="5502">RRRSSRRTSWPRSACAWTRTPSPKKCKSTRASARNRSRPRAASKATAAS</sequence>